<protein>
    <submittedName>
        <fullName evidence="6">ARAD1A14014p</fullName>
    </submittedName>
</protein>
<dbReference type="AlphaFoldDB" id="A0A060SXM3"/>
<evidence type="ECO:0000256" key="3">
    <source>
        <dbReference type="ARBA" id="ARBA00038335"/>
    </source>
</evidence>
<feature type="compositionally biased region" description="Acidic residues" evidence="4">
    <location>
        <begin position="605"/>
        <end position="621"/>
    </location>
</feature>
<dbReference type="PANTHER" id="PTHR44267:SF1">
    <property type="entry name" value="WD REPEAT-CONTAINING PROTEIN 43"/>
    <property type="match status" value="1"/>
</dbReference>
<feature type="compositionally biased region" description="Acidic residues" evidence="4">
    <location>
        <begin position="420"/>
        <end position="432"/>
    </location>
</feature>
<dbReference type="SUPFAM" id="SSF50978">
    <property type="entry name" value="WD40 repeat-like"/>
    <property type="match status" value="1"/>
</dbReference>
<evidence type="ECO:0000259" key="5">
    <source>
        <dbReference type="Pfam" id="PF04003"/>
    </source>
</evidence>
<dbReference type="PhylomeDB" id="A0A060SXM3"/>
<feature type="region of interest" description="Disordered" evidence="4">
    <location>
        <begin position="600"/>
        <end position="699"/>
    </location>
</feature>
<name>A0A060SXM3_BLAAD</name>
<reference evidence="6" key="2">
    <citation type="submission" date="2014-06" db="EMBL/GenBank/DDBJ databases">
        <title>The complete genome of Blastobotrys (Arxula) adeninivorans LS3 - a yeast of biotechnological interest.</title>
        <authorList>
            <person name="Kunze G."/>
            <person name="Gaillardin C."/>
            <person name="Czernicka M."/>
            <person name="Durrens P."/>
            <person name="Martin T."/>
            <person name="Boer E."/>
            <person name="Gabaldon T."/>
            <person name="Cruz J."/>
            <person name="Talla E."/>
            <person name="Marck C."/>
            <person name="Goffeau A."/>
            <person name="Barbe V."/>
            <person name="Baret P."/>
            <person name="Baronian K."/>
            <person name="Beier S."/>
            <person name="Bleykasten C."/>
            <person name="Bode R."/>
            <person name="Casaregola S."/>
            <person name="Despons L."/>
            <person name="Fairhead C."/>
            <person name="Giersberg M."/>
            <person name="Gierski P."/>
            <person name="Hahnel U."/>
            <person name="Hartmann A."/>
            <person name="Jankowska D."/>
            <person name="Jubin C."/>
            <person name="Jung P."/>
            <person name="Lafontaine I."/>
            <person name="Leh-Louis V."/>
            <person name="Lemaire M."/>
            <person name="Marcet-Houben M."/>
            <person name="Mascher M."/>
            <person name="Morel G."/>
            <person name="Richard G.-F."/>
            <person name="Riechen J."/>
            <person name="Sacerdot C."/>
            <person name="Sarkar A."/>
            <person name="Savel G."/>
            <person name="Schacherer J."/>
            <person name="Sherman D."/>
            <person name="Straub M.-L."/>
            <person name="Stein N."/>
            <person name="Thierry A."/>
            <person name="Trautwein-Schult A."/>
            <person name="Westhof E."/>
            <person name="Worch S."/>
            <person name="Dujon B."/>
            <person name="Souciet J.-L."/>
            <person name="Wincker P."/>
            <person name="Scholz U."/>
            <person name="Neuveglise N."/>
        </authorList>
    </citation>
    <scope>NUCLEOTIDE SEQUENCE</scope>
    <source>
        <strain evidence="6">LS3</strain>
    </source>
</reference>
<proteinExistence type="inferred from homology"/>
<dbReference type="InterPro" id="IPR015943">
    <property type="entry name" value="WD40/YVTN_repeat-like_dom_sf"/>
</dbReference>
<reference evidence="6" key="1">
    <citation type="submission" date="2014-02" db="EMBL/GenBank/DDBJ databases">
        <authorList>
            <person name="Genoscope - CEA"/>
        </authorList>
    </citation>
    <scope>NUCLEOTIDE SEQUENCE</scope>
    <source>
        <strain evidence="6">LS3</strain>
    </source>
</reference>
<feature type="compositionally biased region" description="Acidic residues" evidence="4">
    <location>
        <begin position="629"/>
        <end position="651"/>
    </location>
</feature>
<organism evidence="6">
    <name type="scientific">Blastobotrys adeninivorans</name>
    <name type="common">Yeast</name>
    <name type="synonym">Arxula adeninivorans</name>
    <dbReference type="NCBI Taxonomy" id="409370"/>
    <lineage>
        <taxon>Eukaryota</taxon>
        <taxon>Fungi</taxon>
        <taxon>Dikarya</taxon>
        <taxon>Ascomycota</taxon>
        <taxon>Saccharomycotina</taxon>
        <taxon>Dipodascomycetes</taxon>
        <taxon>Dipodascales</taxon>
        <taxon>Trichomonascaceae</taxon>
        <taxon>Blastobotrys</taxon>
    </lineage>
</organism>
<feature type="domain" description="Small-subunit processome Utp12" evidence="5">
    <location>
        <begin position="485"/>
        <end position="588"/>
    </location>
</feature>
<sequence>MSTLVSSSFDPAGQSFSSVVPSLDLHKVQVHEVSNQNSAEVILDKGVTAQSLWCGNLSTTAGSNSNSKQRKKRKRSSMVKEAGAAGANMADLVVAVGTNKGSIIVFSPAQSSIVASLEGAHSVPVSSVACVQDNLWSCDRNGTIAQWNVDGTKAINVFQSPEKNVHLVQPLPSSPEFANQVLVASTSVHLVDTVQKSVVKSFPGGFAHPVSLIRLSNTNPDLFLAASNSERNISVISISQGKVISILTALSEVQSVALSADDSCLAVTTEDGTVELFADPFKANASASPNKNSAKAKAKAAAMASKSVLQFKLFRPSTGPSKKGGAVIKGSQVFIEGVSLDEGHFTVSWLENAIVPVFEKFPYRSEDNGQILNDTIVVERAPRTNAGVKDLNGVDPAAVSKYNEGNATVTSGKNLKNVEVEEDEEDEEEESTLADQLNALDVANGTAKGSSRSEVDDVNGSAVKPLEFSTPGTFTTILNQALRTNDNALLDSCLVHRDVEMIKLSVQKLDSALAVRLLERLAEKIARSPNQAGPLNVWIKWVMIAHGGYLVTIPDLVKTLSSLHSTLSDRVSTLPRLLALQGRLQMLNSQMEFRRDVLTSRRQVDDEDDEEEDEEEVEYVEDGAYIANGEEEDDFEDSDEDEEEDEEDSDVDGGQSFISLEAEEDDDDEEEEDASDLEVGEPMSEDEDVLPRSNGKARK</sequence>
<evidence type="ECO:0000256" key="2">
    <source>
        <dbReference type="ARBA" id="ARBA00023242"/>
    </source>
</evidence>
<evidence type="ECO:0000313" key="6">
    <source>
        <dbReference type="EMBL" id="CDP33645.1"/>
    </source>
</evidence>
<dbReference type="InterPro" id="IPR001680">
    <property type="entry name" value="WD40_rpt"/>
</dbReference>
<dbReference type="InterPro" id="IPR052414">
    <property type="entry name" value="U3_snoRNA-assoc_WDR"/>
</dbReference>
<dbReference type="InterPro" id="IPR036322">
    <property type="entry name" value="WD40_repeat_dom_sf"/>
</dbReference>
<feature type="region of interest" description="Disordered" evidence="4">
    <location>
        <begin position="410"/>
        <end position="432"/>
    </location>
</feature>
<evidence type="ECO:0000256" key="1">
    <source>
        <dbReference type="ARBA" id="ARBA00004123"/>
    </source>
</evidence>
<dbReference type="GO" id="GO:0000462">
    <property type="term" value="P:maturation of SSU-rRNA from tricistronic rRNA transcript (SSU-rRNA, 5.8S rRNA, LSU-rRNA)"/>
    <property type="evidence" value="ECO:0007669"/>
    <property type="project" value="TreeGrafter"/>
</dbReference>
<dbReference type="Pfam" id="PF04003">
    <property type="entry name" value="Utp12"/>
    <property type="match status" value="1"/>
</dbReference>
<gene>
    <name evidence="6" type="ORF">GNLVRS02_ARAD1A14014g</name>
</gene>
<keyword evidence="2" id="KW-0539">Nucleus</keyword>
<feature type="compositionally biased region" description="Acidic residues" evidence="4">
    <location>
        <begin position="661"/>
        <end position="688"/>
    </location>
</feature>
<dbReference type="GO" id="GO:0032040">
    <property type="term" value="C:small-subunit processome"/>
    <property type="evidence" value="ECO:0007669"/>
    <property type="project" value="UniProtKB-ARBA"/>
</dbReference>
<dbReference type="SMART" id="SM00320">
    <property type="entry name" value="WD40"/>
    <property type="match status" value="3"/>
</dbReference>
<dbReference type="Gene3D" id="2.130.10.10">
    <property type="entry name" value="YVTN repeat-like/Quinoprotein amine dehydrogenase"/>
    <property type="match status" value="1"/>
</dbReference>
<dbReference type="EMBL" id="HG937691">
    <property type="protein sequence ID" value="CDP33645.1"/>
    <property type="molecule type" value="Genomic_DNA"/>
</dbReference>
<evidence type="ECO:0000256" key="4">
    <source>
        <dbReference type="SAM" id="MobiDB-lite"/>
    </source>
</evidence>
<comment type="subcellular location">
    <subcellularLocation>
        <location evidence="1">Nucleus</location>
    </subcellularLocation>
</comment>
<dbReference type="InterPro" id="IPR007148">
    <property type="entry name" value="SSU_processome_Utp12"/>
</dbReference>
<dbReference type="PANTHER" id="PTHR44267">
    <property type="entry name" value="WD REPEAT-CONTAINING PROTEIN 43"/>
    <property type="match status" value="1"/>
</dbReference>
<comment type="similarity">
    <text evidence="3">Belongs to the UTP5 family.</text>
</comment>
<accession>A0A060SXM3</accession>